<evidence type="ECO:0000256" key="7">
    <source>
        <dbReference type="RuleBase" id="RU363032"/>
    </source>
</evidence>
<feature type="transmembrane region" description="Helical" evidence="7">
    <location>
        <begin position="133"/>
        <end position="158"/>
    </location>
</feature>
<feature type="transmembrane region" description="Helical" evidence="7">
    <location>
        <begin position="33"/>
        <end position="57"/>
    </location>
</feature>
<dbReference type="GO" id="GO:0043190">
    <property type="term" value="C:ATP-binding cassette (ABC) transporter complex"/>
    <property type="evidence" value="ECO:0007669"/>
    <property type="project" value="TreeGrafter"/>
</dbReference>
<feature type="transmembrane region" description="Helical" evidence="7">
    <location>
        <begin position="89"/>
        <end position="113"/>
    </location>
</feature>
<dbReference type="FunFam" id="1.10.3720.10:FF:000001">
    <property type="entry name" value="Glycine betaine ABC transporter, permease"/>
    <property type="match status" value="1"/>
</dbReference>
<keyword evidence="6 7" id="KW-0472">Membrane</keyword>
<evidence type="ECO:0000256" key="3">
    <source>
        <dbReference type="ARBA" id="ARBA00022475"/>
    </source>
</evidence>
<keyword evidence="3" id="KW-1003">Cell membrane</keyword>
<feature type="transmembrane region" description="Helical" evidence="7">
    <location>
        <begin position="63"/>
        <end position="82"/>
    </location>
</feature>
<dbReference type="OrthoDB" id="9806809at2"/>
<comment type="caution">
    <text evidence="9">The sequence shown here is derived from an EMBL/GenBank/DDBJ whole genome shotgun (WGS) entry which is preliminary data.</text>
</comment>
<sequence length="290" mass="30929">MLPLDVWIQDWVDAFVGAWRPFFQMLRLPIEQLLTGINQGLLAVPPLLLIAVLAALAAWRRGAAFAAFIGLTLFLMGWVGLWRESMTSISIVATTVTFAALIGVPIGILLAEYRPAWRIAKPVLDVMQTTPSFVYLVPVVMLFGIGTVPGAIATIMFATPPLIKLTYLGLVQVSPESSEAGNAFGATRLQLLVHVKLPLALDTIRAGINQTIMLAIVMSSIAAMIGAEGLGLTVLRGIARLDVGMAATGGLCLVLLALATDGLAQSAPRRRARPWAGLYARLQRQPVAAA</sequence>
<dbReference type="EMBL" id="VLTJ01000010">
    <property type="protein sequence ID" value="TSH97412.1"/>
    <property type="molecule type" value="Genomic_DNA"/>
</dbReference>
<keyword evidence="5 7" id="KW-1133">Transmembrane helix</keyword>
<evidence type="ECO:0000256" key="6">
    <source>
        <dbReference type="ARBA" id="ARBA00023136"/>
    </source>
</evidence>
<evidence type="ECO:0000256" key="4">
    <source>
        <dbReference type="ARBA" id="ARBA00022692"/>
    </source>
</evidence>
<evidence type="ECO:0000313" key="10">
    <source>
        <dbReference type="Proteomes" id="UP000318405"/>
    </source>
</evidence>
<dbReference type="SUPFAM" id="SSF161098">
    <property type="entry name" value="MetI-like"/>
    <property type="match status" value="1"/>
</dbReference>
<feature type="transmembrane region" description="Helical" evidence="7">
    <location>
        <begin position="212"/>
        <end position="239"/>
    </location>
</feature>
<dbReference type="PANTHER" id="PTHR47737:SF1">
    <property type="entry name" value="GLYCINE BETAINE_PROLINE BETAINE TRANSPORT SYSTEM PERMEASE PROTEIN PROW"/>
    <property type="match status" value="1"/>
</dbReference>
<accession>A0A556AWT1</accession>
<keyword evidence="2 7" id="KW-0813">Transport</keyword>
<keyword evidence="10" id="KW-1185">Reference proteome</keyword>
<dbReference type="Gene3D" id="1.10.3720.10">
    <property type="entry name" value="MetI-like"/>
    <property type="match status" value="1"/>
</dbReference>
<dbReference type="Proteomes" id="UP000318405">
    <property type="component" value="Unassembled WGS sequence"/>
</dbReference>
<dbReference type="GO" id="GO:0015226">
    <property type="term" value="F:carnitine transmembrane transporter activity"/>
    <property type="evidence" value="ECO:0007669"/>
    <property type="project" value="TreeGrafter"/>
</dbReference>
<reference evidence="9 10" key="1">
    <citation type="submission" date="2019-07" db="EMBL/GenBank/DDBJ databases">
        <title>Qingshengfaniella alkalisoli gen. nov., sp. nov., isolated from saline soil.</title>
        <authorList>
            <person name="Xu L."/>
            <person name="Huang X.-X."/>
            <person name="Sun J.-Q."/>
        </authorList>
    </citation>
    <scope>NUCLEOTIDE SEQUENCE [LARGE SCALE GENOMIC DNA]</scope>
    <source>
        <strain evidence="9 10">DSM 27279</strain>
    </source>
</reference>
<dbReference type="GO" id="GO:0005275">
    <property type="term" value="F:amine transmembrane transporter activity"/>
    <property type="evidence" value="ECO:0007669"/>
    <property type="project" value="TreeGrafter"/>
</dbReference>
<gene>
    <name evidence="9" type="ORF">FOZ76_06345</name>
</gene>
<organism evidence="9 10">
    <name type="scientific">Verticiella sediminum</name>
    <dbReference type="NCBI Taxonomy" id="1247510"/>
    <lineage>
        <taxon>Bacteria</taxon>
        <taxon>Pseudomonadati</taxon>
        <taxon>Pseudomonadota</taxon>
        <taxon>Betaproteobacteria</taxon>
        <taxon>Burkholderiales</taxon>
        <taxon>Alcaligenaceae</taxon>
        <taxon>Verticiella</taxon>
    </lineage>
</organism>
<evidence type="ECO:0000256" key="5">
    <source>
        <dbReference type="ARBA" id="ARBA00022989"/>
    </source>
</evidence>
<dbReference type="GO" id="GO:0015871">
    <property type="term" value="P:choline transport"/>
    <property type="evidence" value="ECO:0007669"/>
    <property type="project" value="TreeGrafter"/>
</dbReference>
<proteinExistence type="inferred from homology"/>
<evidence type="ECO:0000313" key="9">
    <source>
        <dbReference type="EMBL" id="TSH97412.1"/>
    </source>
</evidence>
<dbReference type="PROSITE" id="PS50928">
    <property type="entry name" value="ABC_TM1"/>
    <property type="match status" value="1"/>
</dbReference>
<feature type="domain" description="ABC transmembrane type-1" evidence="8">
    <location>
        <begin position="85"/>
        <end position="264"/>
    </location>
</feature>
<evidence type="ECO:0000256" key="1">
    <source>
        <dbReference type="ARBA" id="ARBA00004651"/>
    </source>
</evidence>
<feature type="transmembrane region" description="Helical" evidence="7">
    <location>
        <begin position="245"/>
        <end position="264"/>
    </location>
</feature>
<comment type="similarity">
    <text evidence="7">Belongs to the binding-protein-dependent transport system permease family.</text>
</comment>
<evidence type="ECO:0000256" key="2">
    <source>
        <dbReference type="ARBA" id="ARBA00022448"/>
    </source>
</evidence>
<evidence type="ECO:0000259" key="8">
    <source>
        <dbReference type="PROSITE" id="PS50928"/>
    </source>
</evidence>
<comment type="subcellular location">
    <subcellularLocation>
        <location evidence="1 7">Cell membrane</location>
        <topology evidence="1 7">Multi-pass membrane protein</topology>
    </subcellularLocation>
</comment>
<dbReference type="GO" id="GO:0031460">
    <property type="term" value="P:glycine betaine transport"/>
    <property type="evidence" value="ECO:0007669"/>
    <property type="project" value="TreeGrafter"/>
</dbReference>
<dbReference type="InterPro" id="IPR000515">
    <property type="entry name" value="MetI-like"/>
</dbReference>
<keyword evidence="4 7" id="KW-0812">Transmembrane</keyword>
<dbReference type="AlphaFoldDB" id="A0A556AWT1"/>
<dbReference type="InterPro" id="IPR035906">
    <property type="entry name" value="MetI-like_sf"/>
</dbReference>
<protein>
    <submittedName>
        <fullName evidence="9">ABC transporter permease subunit</fullName>
    </submittedName>
</protein>
<dbReference type="Pfam" id="PF00528">
    <property type="entry name" value="BPD_transp_1"/>
    <property type="match status" value="1"/>
</dbReference>
<name>A0A556AWT1_9BURK</name>
<dbReference type="PANTHER" id="PTHR47737">
    <property type="entry name" value="GLYCINE BETAINE/PROLINE BETAINE TRANSPORT SYSTEM PERMEASE PROTEIN PROW"/>
    <property type="match status" value="1"/>
</dbReference>
<dbReference type="CDD" id="cd06261">
    <property type="entry name" value="TM_PBP2"/>
    <property type="match status" value="1"/>
</dbReference>